<protein>
    <submittedName>
        <fullName evidence="1">Uncharacterized protein</fullName>
    </submittedName>
</protein>
<organism evidence="1 2">
    <name type="scientific">Callosobruchus maculatus</name>
    <name type="common">Southern cowpea weevil</name>
    <name type="synonym">Pulse bruchid</name>
    <dbReference type="NCBI Taxonomy" id="64391"/>
    <lineage>
        <taxon>Eukaryota</taxon>
        <taxon>Metazoa</taxon>
        <taxon>Ecdysozoa</taxon>
        <taxon>Arthropoda</taxon>
        <taxon>Hexapoda</taxon>
        <taxon>Insecta</taxon>
        <taxon>Pterygota</taxon>
        <taxon>Neoptera</taxon>
        <taxon>Endopterygota</taxon>
        <taxon>Coleoptera</taxon>
        <taxon>Polyphaga</taxon>
        <taxon>Cucujiformia</taxon>
        <taxon>Chrysomeloidea</taxon>
        <taxon>Chrysomelidae</taxon>
        <taxon>Bruchinae</taxon>
        <taxon>Bruchini</taxon>
        <taxon>Callosobruchus</taxon>
    </lineage>
</organism>
<dbReference type="EMBL" id="CAACVG010006095">
    <property type="protein sequence ID" value="VEN39910.1"/>
    <property type="molecule type" value="Genomic_DNA"/>
</dbReference>
<reference evidence="1 2" key="1">
    <citation type="submission" date="2019-01" db="EMBL/GenBank/DDBJ databases">
        <authorList>
            <person name="Sayadi A."/>
        </authorList>
    </citation>
    <scope>NUCLEOTIDE SEQUENCE [LARGE SCALE GENOMIC DNA]</scope>
</reference>
<gene>
    <name evidence="1" type="ORF">CALMAC_LOCUS4266</name>
</gene>
<dbReference type="AlphaFoldDB" id="A0A653BWR6"/>
<proteinExistence type="predicted"/>
<sequence length="54" mass="6351">MLLIVRGSHSLVGTLCIRCAVQYVTFRLERNGERDYSNLAKVDDMIMDFYFPHR</sequence>
<accession>A0A653BWR6</accession>
<dbReference type="Proteomes" id="UP000410492">
    <property type="component" value="Unassembled WGS sequence"/>
</dbReference>
<name>A0A653BWR6_CALMS</name>
<evidence type="ECO:0000313" key="1">
    <source>
        <dbReference type="EMBL" id="VEN39910.1"/>
    </source>
</evidence>
<keyword evidence="2" id="KW-1185">Reference proteome</keyword>
<evidence type="ECO:0000313" key="2">
    <source>
        <dbReference type="Proteomes" id="UP000410492"/>
    </source>
</evidence>
<feature type="non-terminal residue" evidence="1">
    <location>
        <position position="54"/>
    </location>
</feature>